<dbReference type="RefSeq" id="WP_255898614.1">
    <property type="nucleotide sequence ID" value="NZ_JAFMZO010000001.1"/>
</dbReference>
<dbReference type="EMBL" id="JBHUHZ010000001">
    <property type="protein sequence ID" value="MFD2161759.1"/>
    <property type="molecule type" value="Genomic_DNA"/>
</dbReference>
<reference evidence="4" key="1">
    <citation type="journal article" date="2019" name="Int. J. Syst. Evol. Microbiol.">
        <title>The Global Catalogue of Microorganisms (GCM) 10K type strain sequencing project: providing services to taxonomists for standard genome sequencing and annotation.</title>
        <authorList>
            <consortium name="The Broad Institute Genomics Platform"/>
            <consortium name="The Broad Institute Genome Sequencing Center for Infectious Disease"/>
            <person name="Wu L."/>
            <person name="Ma J."/>
        </authorList>
    </citation>
    <scope>NUCLEOTIDE SEQUENCE [LARGE SCALE GENOMIC DNA]</scope>
    <source>
        <strain evidence="4">KCTC 42217</strain>
    </source>
</reference>
<evidence type="ECO:0000256" key="1">
    <source>
        <dbReference type="SAM" id="SignalP"/>
    </source>
</evidence>
<keyword evidence="4" id="KW-1185">Reference proteome</keyword>
<dbReference type="SUPFAM" id="SSF56925">
    <property type="entry name" value="OMPA-like"/>
    <property type="match status" value="1"/>
</dbReference>
<protein>
    <submittedName>
        <fullName evidence="3">Porin family protein</fullName>
    </submittedName>
</protein>
<feature type="chain" id="PRO_5046165656" evidence="1">
    <location>
        <begin position="20"/>
        <end position="203"/>
    </location>
</feature>
<sequence>MKRILILAYVLISAAAVNAQSLGGRVGVNFSNVIRTGDDDFETEFKPGLHAGITIDIPLVDRLSFAPEIMYSQKGYKSSGRTLLGAENDYTVTTNFIEIPVLLKIGASNGFNIHLGPQISFLTSTTEKFESGDEDYRRTVKEENDNLRKNIIGGVLGAGFNLGTNTSLTARYALDLQKNNGDGDSETPEFKNQVIQVGLGIRF</sequence>
<proteinExistence type="predicted"/>
<dbReference type="InterPro" id="IPR025665">
    <property type="entry name" value="Beta-barrel_OMP_2"/>
</dbReference>
<accession>A0ABW4ZIV0</accession>
<evidence type="ECO:0000313" key="3">
    <source>
        <dbReference type="EMBL" id="MFD2161759.1"/>
    </source>
</evidence>
<comment type="caution">
    <text evidence="3">The sequence shown here is derived from an EMBL/GenBank/DDBJ whole genome shotgun (WGS) entry which is preliminary data.</text>
</comment>
<dbReference type="InterPro" id="IPR011250">
    <property type="entry name" value="OMP/PagP_B-barrel"/>
</dbReference>
<feature type="signal peptide" evidence="1">
    <location>
        <begin position="1"/>
        <end position="19"/>
    </location>
</feature>
<evidence type="ECO:0000313" key="4">
    <source>
        <dbReference type="Proteomes" id="UP001597387"/>
    </source>
</evidence>
<feature type="domain" description="Outer membrane protein beta-barrel" evidence="2">
    <location>
        <begin position="20"/>
        <end position="174"/>
    </location>
</feature>
<gene>
    <name evidence="3" type="ORF">ACFSJU_05095</name>
</gene>
<evidence type="ECO:0000259" key="2">
    <source>
        <dbReference type="Pfam" id="PF13568"/>
    </source>
</evidence>
<organism evidence="3 4">
    <name type="scientific">Paradesertivirga mongoliensis</name>
    <dbReference type="NCBI Taxonomy" id="2100740"/>
    <lineage>
        <taxon>Bacteria</taxon>
        <taxon>Pseudomonadati</taxon>
        <taxon>Bacteroidota</taxon>
        <taxon>Sphingobacteriia</taxon>
        <taxon>Sphingobacteriales</taxon>
        <taxon>Sphingobacteriaceae</taxon>
        <taxon>Paradesertivirga</taxon>
    </lineage>
</organism>
<dbReference type="Proteomes" id="UP001597387">
    <property type="component" value="Unassembled WGS sequence"/>
</dbReference>
<keyword evidence="1" id="KW-0732">Signal</keyword>
<dbReference type="Pfam" id="PF13568">
    <property type="entry name" value="OMP_b-brl_2"/>
    <property type="match status" value="1"/>
</dbReference>
<name>A0ABW4ZIV0_9SPHI</name>